<dbReference type="CDD" id="cd01949">
    <property type="entry name" value="GGDEF"/>
    <property type="match status" value="1"/>
</dbReference>
<dbReference type="InterPro" id="IPR000700">
    <property type="entry name" value="PAS-assoc_C"/>
</dbReference>
<dbReference type="InterPro" id="IPR052155">
    <property type="entry name" value="Biofilm_reg_signaling"/>
</dbReference>
<dbReference type="NCBIfam" id="TIGR00229">
    <property type="entry name" value="sensory_box"/>
    <property type="match status" value="3"/>
</dbReference>
<dbReference type="Proteomes" id="UP001235760">
    <property type="component" value="Unassembled WGS sequence"/>
</dbReference>
<dbReference type="InterPro" id="IPR029787">
    <property type="entry name" value="Nucleotide_cyclase"/>
</dbReference>
<evidence type="ECO:0000259" key="2">
    <source>
        <dbReference type="PROSITE" id="PS50113"/>
    </source>
</evidence>
<dbReference type="PROSITE" id="PS50887">
    <property type="entry name" value="GGDEF"/>
    <property type="match status" value="1"/>
</dbReference>
<dbReference type="PROSITE" id="PS50113">
    <property type="entry name" value="PAC"/>
    <property type="match status" value="3"/>
</dbReference>
<dbReference type="SMART" id="SM00267">
    <property type="entry name" value="GGDEF"/>
    <property type="match status" value="1"/>
</dbReference>
<feature type="domain" description="EAL" evidence="3">
    <location>
        <begin position="669"/>
        <end position="923"/>
    </location>
</feature>
<dbReference type="PANTHER" id="PTHR44757:SF2">
    <property type="entry name" value="BIOFILM ARCHITECTURE MAINTENANCE PROTEIN MBAA"/>
    <property type="match status" value="1"/>
</dbReference>
<dbReference type="SMART" id="SM00052">
    <property type="entry name" value="EAL"/>
    <property type="match status" value="1"/>
</dbReference>
<feature type="domain" description="PAC" evidence="2">
    <location>
        <begin position="195"/>
        <end position="247"/>
    </location>
</feature>
<dbReference type="Pfam" id="PF08447">
    <property type="entry name" value="PAS_3"/>
    <property type="match status" value="2"/>
</dbReference>
<protein>
    <submittedName>
        <fullName evidence="5">EAL domain-containing protein</fullName>
    </submittedName>
</protein>
<dbReference type="SUPFAM" id="SSF55785">
    <property type="entry name" value="PYP-like sensor domain (PAS domain)"/>
    <property type="match status" value="3"/>
</dbReference>
<feature type="domain" description="PAS" evidence="1">
    <location>
        <begin position="115"/>
        <end position="193"/>
    </location>
</feature>
<dbReference type="SUPFAM" id="SSF141868">
    <property type="entry name" value="EAL domain-like"/>
    <property type="match status" value="1"/>
</dbReference>
<feature type="domain" description="PAS" evidence="1">
    <location>
        <begin position="371"/>
        <end position="417"/>
    </location>
</feature>
<comment type="caution">
    <text evidence="5">The sequence shown here is derived from an EMBL/GenBank/DDBJ whole genome shotgun (WGS) entry which is preliminary data.</text>
</comment>
<dbReference type="InterPro" id="IPR000160">
    <property type="entry name" value="GGDEF_dom"/>
</dbReference>
<dbReference type="Pfam" id="PF00990">
    <property type="entry name" value="GGDEF"/>
    <property type="match status" value="1"/>
</dbReference>
<dbReference type="CDD" id="cd01948">
    <property type="entry name" value="EAL"/>
    <property type="match status" value="1"/>
</dbReference>
<dbReference type="InterPro" id="IPR043128">
    <property type="entry name" value="Rev_trsase/Diguanyl_cyclase"/>
</dbReference>
<feature type="domain" description="GGDEF" evidence="4">
    <location>
        <begin position="528"/>
        <end position="660"/>
    </location>
</feature>
<dbReference type="Pfam" id="PF00563">
    <property type="entry name" value="EAL"/>
    <property type="match status" value="1"/>
</dbReference>
<dbReference type="EMBL" id="JAUZEE010000009">
    <property type="protein sequence ID" value="MDP4302210.1"/>
    <property type="molecule type" value="Genomic_DNA"/>
</dbReference>
<dbReference type="Pfam" id="PF13426">
    <property type="entry name" value="PAS_9"/>
    <property type="match status" value="1"/>
</dbReference>
<name>A0ABT9G6V1_LEPDI</name>
<sequence length="949" mass="106528">MAAFPSLPAWLKNLWPGHRPTRPAAMPEIVSGMTGRTPEVPSTSRVVLPFIAFGVLWIVGSDRLLDALFEDRALLLRLQSGKGLVFVLLSAWLIHALVRHSQRLAAHQRDELRAERDRLAQILRVSPTLIYSLRPDADALGNWHIDHIGDNVERITGHSRAAWLGSPDFLRRHIHPDDLARYDMAQRQLMLDGELHHEYRFRHGDGQLHWIDDQLRVMFDVQGAPRHIVGAWMDVTERKQAELALREAATRYQELFEINPWPMWVYDLETLHFESVNQAAIAAYGYSREDFHKMTIAHIRPVADQLRLLERIETLRQTQEPYSNSGEWRHRRKDGSLFWVELSGHTFERDGRRMRLVLAKDVSDRHRADEQLRLIAQVFQLSHEGIFITDARGRFIAVNQSFAEITGYGPDEVRGHTPAMLKSGRQNQAFYAAMWAQLLQEGRWEGEIWNRRKSGEVYPEWLSVSAIRDVNGRTERYLGIFTDTSARKAADARIAHLQSHDALTGLPNAVLLADRAQVAFASAMRNRTAVAVLHVNIDHFGAINESYGHETGDALLKTLAARLVAAVAPEDTVSRRGADDFIVLLSGSHTQDLSQRALRLKDSVAEEVFVGEQGFHLVASIGIAEYPADGAELSPLLQAAESAVQQAKREGGDRLGFYSRASQEQVRESLALERALRQAQGRDELRLHYQGQFDALTGRLVGAEALLRWQHPELGLVSPARFIPIAESSGLIRPIGLWVLHEALGQLARWREAGLPLVPVAVNLSLAQFRDPALRDHVITALRQHGLAANLLELELTESIAMEDSEHTIATVDGLKRLGVSLSIDDFGTGYSSLSYLKRLSVDRLKIDQSFVRGLRFDPDDEAIVRSVISLARSLGLRTLAEGVETEEQLSFLRDEGCQEIQGYLKARPVPADDFAVLLRQAMAEPAEPVTELVTEPVVVPATPIQPRS</sequence>
<dbReference type="SMART" id="SM00091">
    <property type="entry name" value="PAS"/>
    <property type="match status" value="3"/>
</dbReference>
<dbReference type="SUPFAM" id="SSF55073">
    <property type="entry name" value="Nucleotide cyclase"/>
    <property type="match status" value="1"/>
</dbReference>
<evidence type="ECO:0000259" key="1">
    <source>
        <dbReference type="PROSITE" id="PS50112"/>
    </source>
</evidence>
<dbReference type="NCBIfam" id="TIGR00254">
    <property type="entry name" value="GGDEF"/>
    <property type="match status" value="1"/>
</dbReference>
<reference evidence="5 6" key="1">
    <citation type="submission" date="2023-08" db="EMBL/GenBank/DDBJ databases">
        <authorList>
            <person name="Roldan D.M."/>
            <person name="Menes R.J."/>
        </authorList>
    </citation>
    <scope>NUCLEOTIDE SEQUENCE [LARGE SCALE GENOMIC DNA]</scope>
    <source>
        <strain evidence="5 6">CCM 2812</strain>
    </source>
</reference>
<dbReference type="InterPro" id="IPR001610">
    <property type="entry name" value="PAC"/>
</dbReference>
<accession>A0ABT9G6V1</accession>
<dbReference type="InterPro" id="IPR035919">
    <property type="entry name" value="EAL_sf"/>
</dbReference>
<evidence type="ECO:0000259" key="3">
    <source>
        <dbReference type="PROSITE" id="PS50883"/>
    </source>
</evidence>
<dbReference type="CDD" id="cd00130">
    <property type="entry name" value="PAS"/>
    <property type="match status" value="3"/>
</dbReference>
<feature type="domain" description="PAC" evidence="2">
    <location>
        <begin position="324"/>
        <end position="374"/>
    </location>
</feature>
<proteinExistence type="predicted"/>
<dbReference type="Gene3D" id="3.30.70.270">
    <property type="match status" value="1"/>
</dbReference>
<dbReference type="InterPro" id="IPR013655">
    <property type="entry name" value="PAS_fold_3"/>
</dbReference>
<dbReference type="InterPro" id="IPR001633">
    <property type="entry name" value="EAL_dom"/>
</dbReference>
<dbReference type="Gene3D" id="3.30.450.20">
    <property type="entry name" value="PAS domain"/>
    <property type="match status" value="3"/>
</dbReference>
<organism evidence="5 6">
    <name type="scientific">Leptothrix discophora</name>
    <dbReference type="NCBI Taxonomy" id="89"/>
    <lineage>
        <taxon>Bacteria</taxon>
        <taxon>Pseudomonadati</taxon>
        <taxon>Pseudomonadota</taxon>
        <taxon>Betaproteobacteria</taxon>
        <taxon>Burkholderiales</taxon>
        <taxon>Sphaerotilaceae</taxon>
        <taxon>Leptothrix</taxon>
    </lineage>
</organism>
<dbReference type="Gene3D" id="3.20.20.450">
    <property type="entry name" value="EAL domain"/>
    <property type="match status" value="1"/>
</dbReference>
<keyword evidence="6" id="KW-1185">Reference proteome</keyword>
<gene>
    <name evidence="5" type="ORF">Q8X39_16360</name>
</gene>
<dbReference type="PROSITE" id="PS50883">
    <property type="entry name" value="EAL"/>
    <property type="match status" value="1"/>
</dbReference>
<dbReference type="InterPro" id="IPR000014">
    <property type="entry name" value="PAS"/>
</dbReference>
<dbReference type="RefSeq" id="WP_305750744.1">
    <property type="nucleotide sequence ID" value="NZ_JAUZEE010000009.1"/>
</dbReference>
<dbReference type="PROSITE" id="PS50112">
    <property type="entry name" value="PAS"/>
    <property type="match status" value="2"/>
</dbReference>
<dbReference type="InterPro" id="IPR035965">
    <property type="entry name" value="PAS-like_dom_sf"/>
</dbReference>
<dbReference type="SMART" id="SM00086">
    <property type="entry name" value="PAC"/>
    <property type="match status" value="3"/>
</dbReference>
<feature type="domain" description="PAC" evidence="2">
    <location>
        <begin position="444"/>
        <end position="496"/>
    </location>
</feature>
<evidence type="ECO:0000259" key="4">
    <source>
        <dbReference type="PROSITE" id="PS50887"/>
    </source>
</evidence>
<evidence type="ECO:0000313" key="5">
    <source>
        <dbReference type="EMBL" id="MDP4302210.1"/>
    </source>
</evidence>
<dbReference type="PANTHER" id="PTHR44757">
    <property type="entry name" value="DIGUANYLATE CYCLASE DGCP"/>
    <property type="match status" value="1"/>
</dbReference>
<evidence type="ECO:0000313" key="6">
    <source>
        <dbReference type="Proteomes" id="UP001235760"/>
    </source>
</evidence>